<evidence type="ECO:0000256" key="1">
    <source>
        <dbReference type="SAM" id="SignalP"/>
    </source>
</evidence>
<keyword evidence="1" id="KW-0732">Signal</keyword>
<dbReference type="RefSeq" id="WP_163171264.1">
    <property type="nucleotide sequence ID" value="NZ_CP044463.1"/>
</dbReference>
<dbReference type="AlphaFoldDB" id="A0AAE6WU76"/>
<evidence type="ECO:0000313" key="2">
    <source>
        <dbReference type="EMBL" id="QIC67115.1"/>
    </source>
</evidence>
<sequence>MRFAWLLTAILAGTAVHTQAAQDYSREYSQCMKFTYGDRTKTEKCIAKELKGQTKILKKSYKNYLKLNANNAAVVKNHYALFESRLDKQCGRIRAGNYTKIQQGQCALAMVIEQSNYYQSRSFVGKS</sequence>
<feature type="signal peptide" evidence="1">
    <location>
        <begin position="1"/>
        <end position="20"/>
    </location>
</feature>
<protein>
    <submittedName>
        <fullName evidence="2">DUF1311 domain-containing protein</fullName>
    </submittedName>
</protein>
<proteinExistence type="predicted"/>
<dbReference type="Proteomes" id="UP000503505">
    <property type="component" value="Chromosome"/>
</dbReference>
<evidence type="ECO:0000313" key="3">
    <source>
        <dbReference type="Proteomes" id="UP000503505"/>
    </source>
</evidence>
<accession>A0AAE6WU76</accession>
<dbReference type="EMBL" id="CP044463">
    <property type="protein sequence ID" value="QIC67115.1"/>
    <property type="molecule type" value="Genomic_DNA"/>
</dbReference>
<reference evidence="2 3" key="1">
    <citation type="submission" date="2019-09" db="EMBL/GenBank/DDBJ databases">
        <title>Non-baumannii Acinetobacter spp. carrying blaNDM-1 isolated in China.</title>
        <authorList>
            <person name="Cui C."/>
            <person name="Chen C."/>
            <person name="Sun J."/>
            <person name="Liu Y."/>
        </authorList>
    </citation>
    <scope>NUCLEOTIDE SEQUENCE [LARGE SCALE GENOMIC DNA]</scope>
    <source>
        <strain evidence="2 3">HZE23-1</strain>
    </source>
</reference>
<name>A0AAE6WU76_9GAMM</name>
<gene>
    <name evidence="2" type="ORF">FSC10_06935</name>
</gene>
<feature type="chain" id="PRO_5041950018" evidence="1">
    <location>
        <begin position="21"/>
        <end position="127"/>
    </location>
</feature>
<organism evidence="2 3">
    <name type="scientific">Acinetobacter schindleri</name>
    <dbReference type="NCBI Taxonomy" id="108981"/>
    <lineage>
        <taxon>Bacteria</taxon>
        <taxon>Pseudomonadati</taxon>
        <taxon>Pseudomonadota</taxon>
        <taxon>Gammaproteobacteria</taxon>
        <taxon>Moraxellales</taxon>
        <taxon>Moraxellaceae</taxon>
        <taxon>Acinetobacter</taxon>
    </lineage>
</organism>